<dbReference type="InterPro" id="IPR050545">
    <property type="entry name" value="Mycobact_MmpL"/>
</dbReference>
<feature type="chain" id="PRO_5045446259" evidence="9">
    <location>
        <begin position="29"/>
        <end position="743"/>
    </location>
</feature>
<comment type="similarity">
    <text evidence="2">Belongs to the resistance-nodulation-cell division (RND) (TC 2.A.6) family. MmpL subfamily.</text>
</comment>
<feature type="transmembrane region" description="Helical" evidence="8">
    <location>
        <begin position="199"/>
        <end position="219"/>
    </location>
</feature>
<dbReference type="InterPro" id="IPR004869">
    <property type="entry name" value="MMPL_dom"/>
</dbReference>
<dbReference type="RefSeq" id="WP_255925525.1">
    <property type="nucleotide sequence ID" value="NZ_JANFNH010000003.1"/>
</dbReference>
<feature type="transmembrane region" description="Helical" evidence="8">
    <location>
        <begin position="639"/>
        <end position="661"/>
    </location>
</feature>
<evidence type="ECO:0000256" key="8">
    <source>
        <dbReference type="SAM" id="Phobius"/>
    </source>
</evidence>
<dbReference type="EMBL" id="JANFNH010000003">
    <property type="protein sequence ID" value="MCQ4041540.1"/>
    <property type="molecule type" value="Genomic_DNA"/>
</dbReference>
<dbReference type="PANTHER" id="PTHR33406">
    <property type="entry name" value="MEMBRANE PROTEIN MJ1562-RELATED"/>
    <property type="match status" value="1"/>
</dbReference>
<evidence type="ECO:0000256" key="9">
    <source>
        <dbReference type="SAM" id="SignalP"/>
    </source>
</evidence>
<dbReference type="PRINTS" id="PR00702">
    <property type="entry name" value="ACRIFLAVINRP"/>
</dbReference>
<evidence type="ECO:0000256" key="2">
    <source>
        <dbReference type="ARBA" id="ARBA00010157"/>
    </source>
</evidence>
<keyword evidence="4 8" id="KW-0812">Transmembrane</keyword>
<evidence type="ECO:0000256" key="3">
    <source>
        <dbReference type="ARBA" id="ARBA00022475"/>
    </source>
</evidence>
<dbReference type="Gene3D" id="1.20.1640.10">
    <property type="entry name" value="Multidrug efflux transporter AcrB transmembrane domain"/>
    <property type="match status" value="2"/>
</dbReference>
<feature type="transmembrane region" description="Helical" evidence="8">
    <location>
        <begin position="528"/>
        <end position="548"/>
    </location>
</feature>
<feature type="transmembrane region" description="Helical" evidence="8">
    <location>
        <begin position="225"/>
        <end position="247"/>
    </location>
</feature>
<evidence type="ECO:0000256" key="7">
    <source>
        <dbReference type="SAM" id="MobiDB-lite"/>
    </source>
</evidence>
<name>A0ABT1P864_9ACTN</name>
<dbReference type="SUPFAM" id="SSF82866">
    <property type="entry name" value="Multidrug efflux transporter AcrB transmembrane domain"/>
    <property type="match status" value="2"/>
</dbReference>
<reference evidence="11 12" key="1">
    <citation type="submission" date="2022-06" db="EMBL/GenBank/DDBJ databases">
        <title>Draft genome sequence of type strain Streptomyces rubrisoli DSM 42083.</title>
        <authorList>
            <person name="Duangmal K."/>
            <person name="Klaysubun C."/>
        </authorList>
    </citation>
    <scope>NUCLEOTIDE SEQUENCE [LARGE SCALE GENOMIC DNA]</scope>
    <source>
        <strain evidence="11 12">DSM 42083</strain>
    </source>
</reference>
<feature type="domain" description="Membrane transport protein MMPL" evidence="10">
    <location>
        <begin position="465"/>
        <end position="724"/>
    </location>
</feature>
<keyword evidence="12" id="KW-1185">Reference proteome</keyword>
<evidence type="ECO:0000259" key="10">
    <source>
        <dbReference type="Pfam" id="PF03176"/>
    </source>
</evidence>
<keyword evidence="6 8" id="KW-0472">Membrane</keyword>
<feature type="transmembrane region" description="Helical" evidence="8">
    <location>
        <begin position="173"/>
        <end position="192"/>
    </location>
</feature>
<evidence type="ECO:0000313" key="11">
    <source>
        <dbReference type="EMBL" id="MCQ4041540.1"/>
    </source>
</evidence>
<dbReference type="InterPro" id="IPR001036">
    <property type="entry name" value="Acrflvin-R"/>
</dbReference>
<evidence type="ECO:0000256" key="5">
    <source>
        <dbReference type="ARBA" id="ARBA00022989"/>
    </source>
</evidence>
<feature type="transmembrane region" description="Helical" evidence="8">
    <location>
        <begin position="596"/>
        <end position="618"/>
    </location>
</feature>
<comment type="caution">
    <text evidence="11">The sequence shown here is derived from an EMBL/GenBank/DDBJ whole genome shotgun (WGS) entry which is preliminary data.</text>
</comment>
<evidence type="ECO:0000256" key="6">
    <source>
        <dbReference type="ARBA" id="ARBA00023136"/>
    </source>
</evidence>
<feature type="region of interest" description="Disordered" evidence="7">
    <location>
        <begin position="715"/>
        <end position="743"/>
    </location>
</feature>
<evidence type="ECO:0000256" key="4">
    <source>
        <dbReference type="ARBA" id="ARBA00022692"/>
    </source>
</evidence>
<feature type="transmembrane region" description="Helical" evidence="8">
    <location>
        <begin position="364"/>
        <end position="384"/>
    </location>
</feature>
<dbReference type="PANTHER" id="PTHR33406:SF11">
    <property type="entry name" value="MEMBRANE PROTEIN SCO6666-RELATED"/>
    <property type="match status" value="1"/>
</dbReference>
<dbReference type="Pfam" id="PF03176">
    <property type="entry name" value="MMPL"/>
    <property type="match status" value="2"/>
</dbReference>
<comment type="subcellular location">
    <subcellularLocation>
        <location evidence="1">Cell membrane</location>
        <topology evidence="1">Multi-pass membrane protein</topology>
    </subcellularLocation>
</comment>
<feature type="transmembrane region" description="Helical" evidence="8">
    <location>
        <begin position="276"/>
        <end position="296"/>
    </location>
</feature>
<organism evidence="11 12">
    <name type="scientific">Streptantibioticus rubrisoli</name>
    <dbReference type="NCBI Taxonomy" id="1387313"/>
    <lineage>
        <taxon>Bacteria</taxon>
        <taxon>Bacillati</taxon>
        <taxon>Actinomycetota</taxon>
        <taxon>Actinomycetes</taxon>
        <taxon>Kitasatosporales</taxon>
        <taxon>Streptomycetaceae</taxon>
        <taxon>Streptantibioticus</taxon>
    </lineage>
</organism>
<proteinExistence type="inferred from homology"/>
<feature type="transmembrane region" description="Helical" evidence="8">
    <location>
        <begin position="302"/>
        <end position="328"/>
    </location>
</feature>
<feature type="signal peptide" evidence="9">
    <location>
        <begin position="1"/>
        <end position="28"/>
    </location>
</feature>
<dbReference type="Proteomes" id="UP001206206">
    <property type="component" value="Unassembled WGS sequence"/>
</dbReference>
<keyword evidence="9" id="KW-0732">Signal</keyword>
<evidence type="ECO:0000313" key="12">
    <source>
        <dbReference type="Proteomes" id="UP001206206"/>
    </source>
</evidence>
<feature type="domain" description="Membrane transport protein MMPL" evidence="10">
    <location>
        <begin position="44"/>
        <end position="364"/>
    </location>
</feature>
<evidence type="ECO:0000256" key="1">
    <source>
        <dbReference type="ARBA" id="ARBA00004651"/>
    </source>
</evidence>
<keyword evidence="5 8" id="KW-1133">Transmembrane helix</keyword>
<gene>
    <name evidence="11" type="ORF">NON19_05725</name>
</gene>
<accession>A0ABT1P864</accession>
<feature type="transmembrane region" description="Helical" evidence="8">
    <location>
        <begin position="555"/>
        <end position="576"/>
    </location>
</feature>
<keyword evidence="3" id="KW-1003">Cell membrane</keyword>
<sequence>MLTGWVLRCPRRVLAAALLLGAALALCASGAQSRLSNGGYIADGTEAVRAEKLLRTRFGAGIPGLVLYARSATGATDPPVESAGRTLADRLAREPGVRRVYTYWTSGRQPQLLSRDGHAALLLADLDGDDSAWAHTAERLVPRYTGAHGPLRVSATGPAWVIAQATRLSHEELLRAELLGAPLTVLVLLFAFRSLTAALLPATVGTLSVAGTFAVLRLLTAVLPVSAFAANITTALGFGLAVDYGLFVVTRYREELGAGHGVEAAVLRTMHAVGRVIAFSAATVAVCLSGLFVFPLGFLRALALAGITVVLLAALTSVTVLPALLAVVGHRIDRFDPLARLRRTAGRGGERWQRIARAVTARPLLAAVGATVLLLALAAPFAHVRFGVADERVLPADVESHAVAARIEREFDLPWTRALAVVLPNTDVVEQQDAVEEYASRVSALPGVSRVLTGTGTYRAGHRVLGPTTASLLYIADGATWLAVDADGSPADGEQLVQELRALSAPGPHLVSGRPARVLDNRNAVLDVLPTAATIIVGCVLLLLMLFTGSVLIPLKAVLVGALSLGASFGAMVYVFQDGRLRWLVGDFTVTGELDTSLPVLMFGAAFALSVDYELFLISRIREEYRATGDHRAAIVGGVARTGRLITIAATLVAVALAPLATSGITLLKITGCGLALAVLVDATVVRGVLVPAVMRLAGAANWWAPAPLARLHRRVDPHRDRAPVPPPRSTRPVRRHVERDAT</sequence>
<protein>
    <submittedName>
        <fullName evidence="11">MMPL family transporter</fullName>
    </submittedName>
</protein>